<dbReference type="NCBIfam" id="TIGR01842">
    <property type="entry name" value="type_I_sec_PrtD"/>
    <property type="match status" value="1"/>
</dbReference>
<dbReference type="InterPro" id="IPR003439">
    <property type="entry name" value="ABC_transporter-like_ATP-bd"/>
</dbReference>
<keyword evidence="3 8" id="KW-0812">Transmembrane</keyword>
<dbReference type="Gene3D" id="3.40.50.300">
    <property type="entry name" value="P-loop containing nucleotide triphosphate hydrolases"/>
    <property type="match status" value="1"/>
</dbReference>
<dbReference type="GO" id="GO:0005886">
    <property type="term" value="C:plasma membrane"/>
    <property type="evidence" value="ECO:0007669"/>
    <property type="project" value="UniProtKB-SubCell"/>
</dbReference>
<dbReference type="InterPro" id="IPR003593">
    <property type="entry name" value="AAA+_ATPase"/>
</dbReference>
<name>A0AAE3D1D7_9HYPH</name>
<dbReference type="GO" id="GO:0140359">
    <property type="term" value="F:ABC-type transporter activity"/>
    <property type="evidence" value="ECO:0007669"/>
    <property type="project" value="InterPro"/>
</dbReference>
<protein>
    <submittedName>
        <fullName evidence="11">Type I secretion system permease/ATPase</fullName>
    </submittedName>
</protein>
<dbReference type="PROSITE" id="PS00211">
    <property type="entry name" value="ABC_TRANSPORTER_1"/>
    <property type="match status" value="1"/>
</dbReference>
<dbReference type="PROSITE" id="PS50893">
    <property type="entry name" value="ABC_TRANSPORTER_2"/>
    <property type="match status" value="1"/>
</dbReference>
<reference evidence="11" key="1">
    <citation type="submission" date="2021-08" db="EMBL/GenBank/DDBJ databases">
        <title>Hoeflea bacterium WL0058 sp. nov., isolated from the sediment.</title>
        <authorList>
            <person name="Wang L."/>
            <person name="Zhang D."/>
        </authorList>
    </citation>
    <scope>NUCLEOTIDE SEQUENCE</scope>
    <source>
        <strain evidence="11">WL0058</strain>
    </source>
</reference>
<feature type="domain" description="ABC transmembrane type-1" evidence="10">
    <location>
        <begin position="30"/>
        <end position="308"/>
    </location>
</feature>
<comment type="caution">
    <text evidence="11">The sequence shown here is derived from an EMBL/GenBank/DDBJ whole genome shotgun (WGS) entry which is preliminary data.</text>
</comment>
<feature type="transmembrane region" description="Helical" evidence="8">
    <location>
        <begin position="28"/>
        <end position="51"/>
    </location>
</feature>
<feature type="transmembrane region" description="Helical" evidence="8">
    <location>
        <begin position="63"/>
        <end position="83"/>
    </location>
</feature>
<sequence>MSVTETAPVGEPNPGSPFGALFASLRPLLWGLGGVSLVINLLMLTGPLFMLQVYDRVLVSNSVPTLVGIGLLALTLYLFFGVLDALRSRVLYRVGQHVDETLSARALAISTALPARLGAKGRNLRPVQDLETITQFMSGNGPAAIYDLPWLPFYLALVFLFHSLLGFVALAGVLIIAILVGLNELACRNPSKAAAHLRARRTSRVEEGRRNAEAVFAMGMSEALSKRWDAENSRFLTDQRHAADRNGLFTHSIKTVRLILQSGMLAVGALLAIQQEISPGVMIACSIITMRALSPVEQSMVHWRGFVAARQSLERLRGMMALPLFGDTEHELPAPHKTLVVESVYCSPAGAANPVIRNVSFDVQAGDGIAILGASGSGKSTLIRAIIGAATMIKGSIRFDGADLDQWSPAARSEFIGYLPQDLQLFEGTVAQNIARFDPQATSKDIIEAALLANVHDLITALPKGYNTPIGSEGVALSGGQRQRIALARALYGKPFIIILDEPNSNLDAEGEAALAKAIMTMRARGKIVLLVAHRPRAIGAVNKALCLKDGRAVAFGPRDEIMRQTLTPVDSKKTAAA</sequence>
<dbReference type="InterPro" id="IPR011527">
    <property type="entry name" value="ABC1_TM_dom"/>
</dbReference>
<organism evidence="11 12">
    <name type="scientific">Flavimaribacter sediminis</name>
    <dbReference type="NCBI Taxonomy" id="2865987"/>
    <lineage>
        <taxon>Bacteria</taxon>
        <taxon>Pseudomonadati</taxon>
        <taxon>Pseudomonadota</taxon>
        <taxon>Alphaproteobacteria</taxon>
        <taxon>Hyphomicrobiales</taxon>
        <taxon>Rhizobiaceae</taxon>
        <taxon>Flavimaribacter</taxon>
    </lineage>
</organism>
<proteinExistence type="inferred from homology"/>
<evidence type="ECO:0000256" key="5">
    <source>
        <dbReference type="ARBA" id="ARBA00022840"/>
    </source>
</evidence>
<evidence type="ECO:0000256" key="4">
    <source>
        <dbReference type="ARBA" id="ARBA00022741"/>
    </source>
</evidence>
<dbReference type="SUPFAM" id="SSF52540">
    <property type="entry name" value="P-loop containing nucleoside triphosphate hydrolases"/>
    <property type="match status" value="1"/>
</dbReference>
<evidence type="ECO:0000256" key="3">
    <source>
        <dbReference type="ARBA" id="ARBA00022692"/>
    </source>
</evidence>
<dbReference type="PROSITE" id="PS50929">
    <property type="entry name" value="ABC_TM1F"/>
    <property type="match status" value="1"/>
</dbReference>
<dbReference type="SUPFAM" id="SSF90123">
    <property type="entry name" value="ABC transporter transmembrane region"/>
    <property type="match status" value="1"/>
</dbReference>
<dbReference type="PANTHER" id="PTHR24221:SF248">
    <property type="entry name" value="ABC TRANSPORTER TRANSMEMBRANE REGION"/>
    <property type="match status" value="1"/>
</dbReference>
<accession>A0AAE3D1D7</accession>
<dbReference type="InterPro" id="IPR047957">
    <property type="entry name" value="ABC_AprD-like_6TM"/>
</dbReference>
<dbReference type="SMART" id="SM00382">
    <property type="entry name" value="AAA"/>
    <property type="match status" value="1"/>
</dbReference>
<keyword evidence="6 8" id="KW-1133">Transmembrane helix</keyword>
<evidence type="ECO:0000256" key="1">
    <source>
        <dbReference type="ARBA" id="ARBA00004651"/>
    </source>
</evidence>
<keyword evidence="5" id="KW-0067">ATP-binding</keyword>
<dbReference type="InterPro" id="IPR017871">
    <property type="entry name" value="ABC_transporter-like_CS"/>
</dbReference>
<dbReference type="PANTHER" id="PTHR24221">
    <property type="entry name" value="ATP-BINDING CASSETTE SUB-FAMILY B"/>
    <property type="match status" value="1"/>
</dbReference>
<dbReference type="EMBL" id="JAICBX010000002">
    <property type="protein sequence ID" value="MBW8637822.1"/>
    <property type="molecule type" value="Genomic_DNA"/>
</dbReference>
<dbReference type="InterPro" id="IPR010128">
    <property type="entry name" value="ATPase_T1SS_PrtD-like"/>
</dbReference>
<dbReference type="GO" id="GO:0030256">
    <property type="term" value="C:type I protein secretion system complex"/>
    <property type="evidence" value="ECO:0007669"/>
    <property type="project" value="InterPro"/>
</dbReference>
<dbReference type="InterPro" id="IPR027417">
    <property type="entry name" value="P-loop_NTPase"/>
</dbReference>
<keyword evidence="4" id="KW-0547">Nucleotide-binding</keyword>
<dbReference type="CDD" id="cd18586">
    <property type="entry name" value="ABC_6TM_PrtD_like"/>
    <property type="match status" value="1"/>
</dbReference>
<evidence type="ECO:0000256" key="8">
    <source>
        <dbReference type="SAM" id="Phobius"/>
    </source>
</evidence>
<dbReference type="AlphaFoldDB" id="A0AAE3D1D7"/>
<evidence type="ECO:0000259" key="10">
    <source>
        <dbReference type="PROSITE" id="PS50929"/>
    </source>
</evidence>
<dbReference type="Pfam" id="PF00005">
    <property type="entry name" value="ABC_tran"/>
    <property type="match status" value="1"/>
</dbReference>
<dbReference type="GO" id="GO:0016887">
    <property type="term" value="F:ATP hydrolysis activity"/>
    <property type="evidence" value="ECO:0007669"/>
    <property type="project" value="InterPro"/>
</dbReference>
<comment type="similarity">
    <text evidence="2">Belongs to the ABC transporter superfamily.</text>
</comment>
<evidence type="ECO:0000259" key="9">
    <source>
        <dbReference type="PROSITE" id="PS50893"/>
    </source>
</evidence>
<evidence type="ECO:0000256" key="2">
    <source>
        <dbReference type="ARBA" id="ARBA00005417"/>
    </source>
</evidence>
<keyword evidence="12" id="KW-1185">Reference proteome</keyword>
<evidence type="ECO:0000256" key="7">
    <source>
        <dbReference type="ARBA" id="ARBA00023136"/>
    </source>
</evidence>
<gene>
    <name evidence="11" type="ORF">K1W69_11540</name>
</gene>
<dbReference type="InterPro" id="IPR036640">
    <property type="entry name" value="ABC1_TM_sf"/>
</dbReference>
<evidence type="ECO:0000313" key="12">
    <source>
        <dbReference type="Proteomes" id="UP001196509"/>
    </source>
</evidence>
<feature type="transmembrane region" description="Helical" evidence="8">
    <location>
        <begin position="153"/>
        <end position="182"/>
    </location>
</feature>
<feature type="domain" description="ABC transporter" evidence="9">
    <location>
        <begin position="339"/>
        <end position="575"/>
    </location>
</feature>
<dbReference type="InterPro" id="IPR039421">
    <property type="entry name" value="Type_1_exporter"/>
</dbReference>
<dbReference type="Gene3D" id="1.20.1560.10">
    <property type="entry name" value="ABC transporter type 1, transmembrane domain"/>
    <property type="match status" value="1"/>
</dbReference>
<dbReference type="GO" id="GO:0034040">
    <property type="term" value="F:ATPase-coupled lipid transmembrane transporter activity"/>
    <property type="evidence" value="ECO:0007669"/>
    <property type="project" value="TreeGrafter"/>
</dbReference>
<keyword evidence="7 8" id="KW-0472">Membrane</keyword>
<dbReference type="GO" id="GO:0005524">
    <property type="term" value="F:ATP binding"/>
    <property type="evidence" value="ECO:0007669"/>
    <property type="project" value="UniProtKB-KW"/>
</dbReference>
<comment type="subcellular location">
    <subcellularLocation>
        <location evidence="1">Cell membrane</location>
        <topology evidence="1">Multi-pass membrane protein</topology>
    </subcellularLocation>
</comment>
<evidence type="ECO:0000313" key="11">
    <source>
        <dbReference type="EMBL" id="MBW8637822.1"/>
    </source>
</evidence>
<dbReference type="GO" id="GO:0030253">
    <property type="term" value="P:protein secretion by the type I secretion system"/>
    <property type="evidence" value="ECO:0007669"/>
    <property type="project" value="InterPro"/>
</dbReference>
<evidence type="ECO:0000256" key="6">
    <source>
        <dbReference type="ARBA" id="ARBA00022989"/>
    </source>
</evidence>
<dbReference type="Pfam" id="PF00664">
    <property type="entry name" value="ABC_membrane"/>
    <property type="match status" value="1"/>
</dbReference>
<dbReference type="Proteomes" id="UP001196509">
    <property type="component" value="Unassembled WGS sequence"/>
</dbReference>